<reference evidence="2" key="1">
    <citation type="journal article" date="2021" name="PeerJ">
        <title>Extensive microbial diversity within the chicken gut microbiome revealed by metagenomics and culture.</title>
        <authorList>
            <person name="Gilroy R."/>
            <person name="Ravi A."/>
            <person name="Getino M."/>
            <person name="Pursley I."/>
            <person name="Horton D.L."/>
            <person name="Alikhan N.F."/>
            <person name="Baker D."/>
            <person name="Gharbi K."/>
            <person name="Hall N."/>
            <person name="Watson M."/>
            <person name="Adriaenssens E.M."/>
            <person name="Foster-Nyarko E."/>
            <person name="Jarju S."/>
            <person name="Secka A."/>
            <person name="Antonio M."/>
            <person name="Oren A."/>
            <person name="Chaudhuri R.R."/>
            <person name="La Ragione R."/>
            <person name="Hildebrand F."/>
            <person name="Pallen M.J."/>
        </authorList>
    </citation>
    <scope>NUCLEOTIDE SEQUENCE</scope>
    <source>
        <strain evidence="2">CHK192-2623</strain>
    </source>
</reference>
<evidence type="ECO:0000259" key="1">
    <source>
        <dbReference type="PROSITE" id="PS50943"/>
    </source>
</evidence>
<name>A0A921EKQ5_LACJH</name>
<feature type="domain" description="HTH cro/C1-type" evidence="1">
    <location>
        <begin position="11"/>
        <end position="65"/>
    </location>
</feature>
<reference evidence="2" key="2">
    <citation type="submission" date="2021-09" db="EMBL/GenBank/DDBJ databases">
        <authorList>
            <person name="Gilroy R."/>
        </authorList>
    </citation>
    <scope>NUCLEOTIDE SEQUENCE</scope>
    <source>
        <strain evidence="2">CHK192-2623</strain>
    </source>
</reference>
<proteinExistence type="predicted"/>
<dbReference type="GO" id="GO:0003677">
    <property type="term" value="F:DNA binding"/>
    <property type="evidence" value="ECO:0007669"/>
    <property type="project" value="InterPro"/>
</dbReference>
<dbReference type="SUPFAM" id="SSF47413">
    <property type="entry name" value="lambda repressor-like DNA-binding domains"/>
    <property type="match status" value="1"/>
</dbReference>
<evidence type="ECO:0000313" key="2">
    <source>
        <dbReference type="EMBL" id="HJE49346.1"/>
    </source>
</evidence>
<dbReference type="CDD" id="cd00093">
    <property type="entry name" value="HTH_XRE"/>
    <property type="match status" value="1"/>
</dbReference>
<accession>A0A921EKQ5</accession>
<dbReference type="AlphaFoldDB" id="A0A921EKQ5"/>
<gene>
    <name evidence="2" type="ORF">K8V69_04085</name>
</gene>
<comment type="caution">
    <text evidence="2">The sequence shown here is derived from an EMBL/GenBank/DDBJ whole genome shotgun (WGS) entry which is preliminary data.</text>
</comment>
<evidence type="ECO:0000313" key="3">
    <source>
        <dbReference type="Proteomes" id="UP000732527"/>
    </source>
</evidence>
<organism evidence="2 3">
    <name type="scientific">Lactobacillus johnsonii</name>
    <dbReference type="NCBI Taxonomy" id="33959"/>
    <lineage>
        <taxon>Bacteria</taxon>
        <taxon>Bacillati</taxon>
        <taxon>Bacillota</taxon>
        <taxon>Bacilli</taxon>
        <taxon>Lactobacillales</taxon>
        <taxon>Lactobacillaceae</taxon>
        <taxon>Lactobacillus</taxon>
    </lineage>
</organism>
<dbReference type="SMART" id="SM00530">
    <property type="entry name" value="HTH_XRE"/>
    <property type="match status" value="1"/>
</dbReference>
<sequence>MKELNLNLNRLKAERVAKGWDQSEFAHKLGMSRVSYWKRENGIVDISVNELAKMLQTLGYGKNDVSLFFTQSVPERQHTKEATK</sequence>
<protein>
    <submittedName>
        <fullName evidence="2">Helix-turn-helix transcriptional regulator</fullName>
    </submittedName>
</protein>
<dbReference type="InterPro" id="IPR001387">
    <property type="entry name" value="Cro/C1-type_HTH"/>
</dbReference>
<dbReference type="PROSITE" id="PS50943">
    <property type="entry name" value="HTH_CROC1"/>
    <property type="match status" value="1"/>
</dbReference>
<dbReference type="Pfam" id="PF01381">
    <property type="entry name" value="HTH_3"/>
    <property type="match status" value="1"/>
</dbReference>
<dbReference type="EMBL" id="DYYQ01000023">
    <property type="protein sequence ID" value="HJE49346.1"/>
    <property type="molecule type" value="Genomic_DNA"/>
</dbReference>
<dbReference type="InterPro" id="IPR010982">
    <property type="entry name" value="Lambda_DNA-bd_dom_sf"/>
</dbReference>
<dbReference type="Proteomes" id="UP000732527">
    <property type="component" value="Unassembled WGS sequence"/>
</dbReference>
<dbReference type="Gene3D" id="1.10.260.40">
    <property type="entry name" value="lambda repressor-like DNA-binding domains"/>
    <property type="match status" value="1"/>
</dbReference>